<dbReference type="EMBL" id="KV784361">
    <property type="protein sequence ID" value="OEU13376.1"/>
    <property type="molecule type" value="Genomic_DNA"/>
</dbReference>
<protein>
    <submittedName>
        <fullName evidence="1">NAD(P)-binding protein</fullName>
    </submittedName>
</protein>
<gene>
    <name evidence="1" type="ORF">FRACYDRAFT_276030</name>
</gene>
<dbReference type="GO" id="GO:0005737">
    <property type="term" value="C:cytoplasm"/>
    <property type="evidence" value="ECO:0007669"/>
    <property type="project" value="TreeGrafter"/>
</dbReference>
<dbReference type="InterPro" id="IPR051468">
    <property type="entry name" value="Fungal_SecMetab_SDRs"/>
</dbReference>
<dbReference type="InterPro" id="IPR002347">
    <property type="entry name" value="SDR_fam"/>
</dbReference>
<dbReference type="PANTHER" id="PTHR43544:SF12">
    <property type="entry name" value="NAD(P)-BINDING ROSSMANN-FOLD SUPERFAMILY PROTEIN"/>
    <property type="match status" value="1"/>
</dbReference>
<dbReference type="CDD" id="cd05325">
    <property type="entry name" value="carb_red_sniffer_like_SDR_c"/>
    <property type="match status" value="1"/>
</dbReference>
<dbReference type="SUPFAM" id="SSF51735">
    <property type="entry name" value="NAD(P)-binding Rossmann-fold domains"/>
    <property type="match status" value="1"/>
</dbReference>
<accession>A0A1E7F5E8</accession>
<dbReference type="PRINTS" id="PR00081">
    <property type="entry name" value="GDHRDH"/>
</dbReference>
<evidence type="ECO:0000313" key="2">
    <source>
        <dbReference type="Proteomes" id="UP000095751"/>
    </source>
</evidence>
<dbReference type="PANTHER" id="PTHR43544">
    <property type="entry name" value="SHORT-CHAIN DEHYDROGENASE/REDUCTASE"/>
    <property type="match status" value="1"/>
</dbReference>
<reference evidence="1 2" key="1">
    <citation type="submission" date="2016-09" db="EMBL/GenBank/DDBJ databases">
        <title>Extensive genetic diversity and differential bi-allelic expression allows diatom success in the polar Southern Ocean.</title>
        <authorList>
            <consortium name="DOE Joint Genome Institute"/>
            <person name="Mock T."/>
            <person name="Otillar R.P."/>
            <person name="Strauss J."/>
            <person name="Dupont C."/>
            <person name="Frickenhaus S."/>
            <person name="Maumus F."/>
            <person name="Mcmullan M."/>
            <person name="Sanges R."/>
            <person name="Schmutz J."/>
            <person name="Toseland A."/>
            <person name="Valas R."/>
            <person name="Veluchamy A."/>
            <person name="Ward B.J."/>
            <person name="Allen A."/>
            <person name="Barry K."/>
            <person name="Falciatore A."/>
            <person name="Ferrante M."/>
            <person name="Fortunato A.E."/>
            <person name="Gloeckner G."/>
            <person name="Gruber A."/>
            <person name="Hipkin R."/>
            <person name="Janech M."/>
            <person name="Kroth P."/>
            <person name="Leese F."/>
            <person name="Lindquist E."/>
            <person name="Lyon B.R."/>
            <person name="Martin J."/>
            <person name="Mayer C."/>
            <person name="Parker M."/>
            <person name="Quesneville H."/>
            <person name="Raymond J."/>
            <person name="Uhlig C."/>
            <person name="Valentin K.U."/>
            <person name="Worden A.Z."/>
            <person name="Armbrust E.V."/>
            <person name="Bowler C."/>
            <person name="Green B."/>
            <person name="Moulton V."/>
            <person name="Van Oosterhout C."/>
            <person name="Grigoriev I."/>
        </authorList>
    </citation>
    <scope>NUCLEOTIDE SEQUENCE [LARGE SCALE GENOMIC DNA]</scope>
    <source>
        <strain evidence="1 2">CCMP1102</strain>
    </source>
</reference>
<dbReference type="Pfam" id="PF00106">
    <property type="entry name" value="adh_short"/>
    <property type="match status" value="2"/>
</dbReference>
<dbReference type="KEGG" id="fcy:FRACYDRAFT_276030"/>
<evidence type="ECO:0000313" key="1">
    <source>
        <dbReference type="EMBL" id="OEU13376.1"/>
    </source>
</evidence>
<dbReference type="Gene3D" id="3.40.50.720">
    <property type="entry name" value="NAD(P)-binding Rossmann-like Domain"/>
    <property type="match status" value="1"/>
</dbReference>
<name>A0A1E7F5E8_9STRA</name>
<sequence>MHQVALKRTLTALAFTSPSAAYGGARAGFAVGIGLQFLRKLLKDTKGNIVACCRSPDDATGLQELLLSVEGSKSRDRIDLIKLDIENQDSIEQAVLEIEKKYNRVDLLLNVAGILGDGKNTPGPERSVLKIDKGWMEKSFQVNVIGPLMLSKELAPLMTQKRRTVKKRASNNDKEEKIAEKKRPVAIIANLSARVGSISDNGLGGWYSYRMSKAALNQATRTLANELKRESVWCVALHPGTTDTDLSQPFQKNVQEGRLFPVEFTVDSLMKVIDSMEEENTGGLYDWAGKAIPF</sequence>
<dbReference type="InterPro" id="IPR036291">
    <property type="entry name" value="NAD(P)-bd_dom_sf"/>
</dbReference>
<dbReference type="AlphaFoldDB" id="A0A1E7F5E8"/>
<organism evidence="1 2">
    <name type="scientific">Fragilariopsis cylindrus CCMP1102</name>
    <dbReference type="NCBI Taxonomy" id="635003"/>
    <lineage>
        <taxon>Eukaryota</taxon>
        <taxon>Sar</taxon>
        <taxon>Stramenopiles</taxon>
        <taxon>Ochrophyta</taxon>
        <taxon>Bacillariophyta</taxon>
        <taxon>Bacillariophyceae</taxon>
        <taxon>Bacillariophycidae</taxon>
        <taxon>Bacillariales</taxon>
        <taxon>Bacillariaceae</taxon>
        <taxon>Fragilariopsis</taxon>
    </lineage>
</organism>
<dbReference type="GO" id="GO:0016491">
    <property type="term" value="F:oxidoreductase activity"/>
    <property type="evidence" value="ECO:0007669"/>
    <property type="project" value="TreeGrafter"/>
</dbReference>
<proteinExistence type="predicted"/>
<dbReference type="Proteomes" id="UP000095751">
    <property type="component" value="Unassembled WGS sequence"/>
</dbReference>
<keyword evidence="2" id="KW-1185">Reference proteome</keyword>
<dbReference type="OrthoDB" id="1933717at2759"/>
<dbReference type="InParanoid" id="A0A1E7F5E8"/>